<gene>
    <name evidence="2" type="ORF">FHR98_000577</name>
</gene>
<dbReference type="PANTHER" id="PTHR46438:SF11">
    <property type="entry name" value="LIPASE-RELATED"/>
    <property type="match status" value="1"/>
</dbReference>
<evidence type="ECO:0000313" key="3">
    <source>
        <dbReference type="Proteomes" id="UP000581135"/>
    </source>
</evidence>
<accession>A0A839SPE2</accession>
<dbReference type="EC" id="2.3.1.12" evidence="2"/>
<dbReference type="SUPFAM" id="SSF53474">
    <property type="entry name" value="alpha/beta-Hydrolases"/>
    <property type="match status" value="1"/>
</dbReference>
<keyword evidence="2" id="KW-0670">Pyruvate</keyword>
<dbReference type="Pfam" id="PF00561">
    <property type="entry name" value="Abhydrolase_1"/>
    <property type="match status" value="1"/>
</dbReference>
<keyword evidence="3" id="KW-1185">Reference proteome</keyword>
<dbReference type="InterPro" id="IPR000073">
    <property type="entry name" value="AB_hydrolase_1"/>
</dbReference>
<feature type="domain" description="AB hydrolase-1" evidence="1">
    <location>
        <begin position="27"/>
        <end position="260"/>
    </location>
</feature>
<proteinExistence type="predicted"/>
<dbReference type="PRINTS" id="PR00111">
    <property type="entry name" value="ABHYDROLASE"/>
</dbReference>
<dbReference type="Proteomes" id="UP000581135">
    <property type="component" value="Unassembled WGS sequence"/>
</dbReference>
<keyword evidence="2" id="KW-0808">Transferase</keyword>
<keyword evidence="2" id="KW-0012">Acyltransferase</keyword>
<evidence type="ECO:0000313" key="2">
    <source>
        <dbReference type="EMBL" id="MBB3064312.1"/>
    </source>
</evidence>
<reference evidence="2 3" key="1">
    <citation type="submission" date="2020-08" db="EMBL/GenBank/DDBJ databases">
        <title>Genomic Encyclopedia of Type Strains, Phase III (KMG-III): the genomes of soil and plant-associated and newly described type strains.</title>
        <authorList>
            <person name="Whitman W."/>
        </authorList>
    </citation>
    <scope>NUCLEOTIDE SEQUENCE [LARGE SCALE GENOMIC DNA]</scope>
    <source>
        <strain evidence="2 3">CECT 8803</strain>
    </source>
</reference>
<dbReference type="PANTHER" id="PTHR46438">
    <property type="entry name" value="ALPHA/BETA-HYDROLASES SUPERFAMILY PROTEIN"/>
    <property type="match status" value="1"/>
</dbReference>
<dbReference type="GO" id="GO:0004742">
    <property type="term" value="F:dihydrolipoyllysine-residue acetyltransferase activity"/>
    <property type="evidence" value="ECO:0007669"/>
    <property type="project" value="UniProtKB-EC"/>
</dbReference>
<dbReference type="InterPro" id="IPR029058">
    <property type="entry name" value="AB_hydrolase_fold"/>
</dbReference>
<dbReference type="RefSeq" id="WP_183415106.1">
    <property type="nucleotide sequence ID" value="NZ_JACHXA010000001.1"/>
</dbReference>
<evidence type="ECO:0000259" key="1">
    <source>
        <dbReference type="Pfam" id="PF00561"/>
    </source>
</evidence>
<dbReference type="AlphaFoldDB" id="A0A839SPE2"/>
<dbReference type="Gene3D" id="3.40.50.1820">
    <property type="entry name" value="alpha/beta hydrolase"/>
    <property type="match status" value="1"/>
</dbReference>
<dbReference type="EMBL" id="JACHXA010000001">
    <property type="protein sequence ID" value="MBB3064312.1"/>
    <property type="molecule type" value="Genomic_DNA"/>
</dbReference>
<comment type="caution">
    <text evidence="2">The sequence shown here is derived from an EMBL/GenBank/DDBJ whole genome shotgun (WGS) entry which is preliminary data.</text>
</comment>
<protein>
    <submittedName>
        <fullName evidence="2">Pyruvate dehydrogenase E2 component (Dihydrolipoamide acetyltransferase)</fullName>
        <ecNumber evidence="2">2.3.1.12</ecNumber>
    </submittedName>
</protein>
<sequence>MQPLAIQYPISPLGKQLRVMQWGMEGPAVLLLHGLGSRADIWRLFAPLVAAQGYRCFAIDMPGHGLSWKGSDFDYSITGHVPLIEAICQEIGETSVDLIGSSLGGIHAAAFAAQRPSMVRSLTLVGAIGLKVMTPERCEWTASYLSDMSRDSIAARLARAVFDPSIFDQAYIEESYRINNSPGAASAWSAIATYYRQGINDDTQTQALAALKGAVPILLLWGKDDPTVAYEGALEAVEVIAGSTLVGIAETKHMPQLERPQISAEYVLRLIRKDPAYQLPGKADASPSLEIIRHQDRTP</sequence>
<name>A0A839SPE2_9PROT</name>
<organism evidence="2 3">
    <name type="scientific">Limibacillus halophilus</name>
    <dbReference type="NCBI Taxonomy" id="1579333"/>
    <lineage>
        <taxon>Bacteria</taxon>
        <taxon>Pseudomonadati</taxon>
        <taxon>Pseudomonadota</taxon>
        <taxon>Alphaproteobacteria</taxon>
        <taxon>Rhodospirillales</taxon>
        <taxon>Rhodovibrionaceae</taxon>
        <taxon>Limibacillus</taxon>
    </lineage>
</organism>